<dbReference type="Gene3D" id="3.80.10.10">
    <property type="entry name" value="Ribonuclease Inhibitor"/>
    <property type="match status" value="2"/>
</dbReference>
<dbReference type="SMART" id="SM01052">
    <property type="entry name" value="CAP_GLY"/>
    <property type="match status" value="1"/>
</dbReference>
<evidence type="ECO:0000256" key="10">
    <source>
        <dbReference type="ARBA" id="ARBA00030180"/>
    </source>
</evidence>
<comment type="caution">
    <text evidence="12">The sequence shown here is derived from an EMBL/GenBank/DDBJ whole genome shotgun (WGS) entry which is preliminary data.</text>
</comment>
<dbReference type="SUPFAM" id="SSF74924">
    <property type="entry name" value="Cap-Gly domain"/>
    <property type="match status" value="1"/>
</dbReference>
<dbReference type="InterPro" id="IPR044079">
    <property type="entry name" value="Ubl_TBCE"/>
</dbReference>
<comment type="subunit">
    <text evidence="9">Supercomplex made of cofactors A to E. Cofactors A and D function by capturing and stabilizing tubulin in a quasi-native conformation. Cofactor E binds to the cofactor D-tubulin complex; interaction with cofactor C then causes the release of tubulin polypeptides that are committed to the native state.</text>
</comment>
<dbReference type="EMBL" id="JARGDH010000003">
    <property type="protein sequence ID" value="KAL0273899.1"/>
    <property type="molecule type" value="Genomic_DNA"/>
</dbReference>
<dbReference type="Gene3D" id="3.10.20.90">
    <property type="entry name" value="Phosphatidylinositol 3-kinase Catalytic Subunit, Chain A, domain 1"/>
    <property type="match status" value="1"/>
</dbReference>
<gene>
    <name evidence="12" type="ORF">PYX00_006466</name>
</gene>
<keyword evidence="6" id="KW-0677">Repeat</keyword>
<dbReference type="InterPro" id="IPR000938">
    <property type="entry name" value="CAP-Gly_domain"/>
</dbReference>
<keyword evidence="4" id="KW-0963">Cytoplasm</keyword>
<evidence type="ECO:0000256" key="3">
    <source>
        <dbReference type="ARBA" id="ARBA00015004"/>
    </source>
</evidence>
<protein>
    <recommendedName>
        <fullName evidence="3">Tubulin-specific chaperone E</fullName>
    </recommendedName>
    <alternativeName>
        <fullName evidence="10">Tubulin-folding cofactor E</fullName>
    </alternativeName>
</protein>
<dbReference type="CDD" id="cd17044">
    <property type="entry name" value="Ubl_TBCE"/>
    <property type="match status" value="1"/>
</dbReference>
<organism evidence="12">
    <name type="scientific">Menopon gallinae</name>
    <name type="common">poultry shaft louse</name>
    <dbReference type="NCBI Taxonomy" id="328185"/>
    <lineage>
        <taxon>Eukaryota</taxon>
        <taxon>Metazoa</taxon>
        <taxon>Ecdysozoa</taxon>
        <taxon>Arthropoda</taxon>
        <taxon>Hexapoda</taxon>
        <taxon>Insecta</taxon>
        <taxon>Pterygota</taxon>
        <taxon>Neoptera</taxon>
        <taxon>Paraneoptera</taxon>
        <taxon>Psocodea</taxon>
        <taxon>Troctomorpha</taxon>
        <taxon>Phthiraptera</taxon>
        <taxon>Amblycera</taxon>
        <taxon>Menoponidae</taxon>
        <taxon>Menopon</taxon>
    </lineage>
</organism>
<dbReference type="InterPro" id="IPR036859">
    <property type="entry name" value="CAP-Gly_dom_sf"/>
</dbReference>
<evidence type="ECO:0000256" key="7">
    <source>
        <dbReference type="ARBA" id="ARBA00023186"/>
    </source>
</evidence>
<dbReference type="Pfam" id="PF01302">
    <property type="entry name" value="CAP_GLY"/>
    <property type="match status" value="1"/>
</dbReference>
<dbReference type="SUPFAM" id="SSF54236">
    <property type="entry name" value="Ubiquitin-like"/>
    <property type="match status" value="1"/>
</dbReference>
<feature type="domain" description="CAP-Gly" evidence="11">
    <location>
        <begin position="28"/>
        <end position="72"/>
    </location>
</feature>
<evidence type="ECO:0000256" key="9">
    <source>
        <dbReference type="ARBA" id="ARBA00026055"/>
    </source>
</evidence>
<evidence type="ECO:0000259" key="11">
    <source>
        <dbReference type="PROSITE" id="PS50245"/>
    </source>
</evidence>
<comment type="similarity">
    <text evidence="8">Belongs to the ANP32 family.</text>
</comment>
<evidence type="ECO:0000256" key="4">
    <source>
        <dbReference type="ARBA" id="ARBA00022490"/>
    </source>
</evidence>
<dbReference type="GO" id="GO:0042393">
    <property type="term" value="F:histone binding"/>
    <property type="evidence" value="ECO:0007669"/>
    <property type="project" value="TreeGrafter"/>
</dbReference>
<evidence type="ECO:0000313" key="12">
    <source>
        <dbReference type="EMBL" id="KAL0273899.1"/>
    </source>
</evidence>
<evidence type="ECO:0000256" key="8">
    <source>
        <dbReference type="ARBA" id="ARBA00025777"/>
    </source>
</evidence>
<dbReference type="AlphaFoldDB" id="A0AAW2HVI1"/>
<sequence>MKSVEVPQYEVGSRIFVSGERGTIMYIGEVLNTEGVWLGIDWDNPARGKHDGTQMGIRYFTASHPTSGSFVRPKKVSTGITLLEAIENRYGEITDGTAGLDLDKINEVQREMKAKFFEVVGAEKLNKQQSNFRNLQTVVLHGTTVSCAGPPSEILDRCPNIRELHLGNTLLSSWRTIYEIVSQLKQLSILNVSSNRLRVDDLEAETFSSLTHLIMGKLNYTWDDVLRCFSFMLNAETVQVPFNDIRVLRVPPEHVFTRLANLDLEGNQFESWGEINKLGKIKTLKSMNLRACGLKEINFPSPDDSETDLFENLESLALSNNLFDDWVHISELDKLRCLVDLKFKDNPILEKESLETNHQLLIARIRKLEKINGAIILPEDRRGSEVDYHKRYGLEWLGLKDDEAKAEFLRRHPCYKRFLEKFGPPDINELRMPNTSLRSKLIQIEIFSPDHKDKSYLKKVPYNISVQKLAGLTQRLFNTGCEMPKLTCIHFEGSKVFEVPIDNDMKQLDFYSIRNGDKISVRW</sequence>
<evidence type="ECO:0000256" key="1">
    <source>
        <dbReference type="ARBA" id="ARBA00004496"/>
    </source>
</evidence>
<dbReference type="InterPro" id="IPR032675">
    <property type="entry name" value="LRR_dom_sf"/>
</dbReference>
<keyword evidence="5" id="KW-0433">Leucine-rich repeat</keyword>
<name>A0AAW2HVI1_9NEOP</name>
<reference evidence="12" key="1">
    <citation type="journal article" date="2024" name="Gigascience">
        <title>Chromosome-level genome of the poultry shaft louse Menopon gallinae provides insight into the host-switching and adaptive evolution of parasitic lice.</title>
        <authorList>
            <person name="Xu Y."/>
            <person name="Ma L."/>
            <person name="Liu S."/>
            <person name="Liang Y."/>
            <person name="Liu Q."/>
            <person name="He Z."/>
            <person name="Tian L."/>
            <person name="Duan Y."/>
            <person name="Cai W."/>
            <person name="Li H."/>
            <person name="Song F."/>
        </authorList>
    </citation>
    <scope>NUCLEOTIDE SEQUENCE</scope>
    <source>
        <strain evidence="12">Cailab_2023a</strain>
    </source>
</reference>
<dbReference type="Gene3D" id="2.30.30.190">
    <property type="entry name" value="CAP Gly-rich-like domain"/>
    <property type="match status" value="1"/>
</dbReference>
<keyword evidence="7" id="KW-0143">Chaperone</keyword>
<proteinExistence type="inferred from homology"/>
<comment type="subcellular location">
    <subcellularLocation>
        <location evidence="1">Cytoplasm</location>
    </subcellularLocation>
</comment>
<dbReference type="PROSITE" id="PS00845">
    <property type="entry name" value="CAP_GLY_1"/>
    <property type="match status" value="1"/>
</dbReference>
<dbReference type="SUPFAM" id="SSF52058">
    <property type="entry name" value="L domain-like"/>
    <property type="match status" value="1"/>
</dbReference>
<dbReference type="PANTHER" id="PTHR11375">
    <property type="entry name" value="ACIDIC LEUCINE-RICH NUCLEAR PHOSPHOPROTEIN 32"/>
    <property type="match status" value="1"/>
</dbReference>
<accession>A0AAW2HVI1</accession>
<dbReference type="GO" id="GO:0005737">
    <property type="term" value="C:cytoplasm"/>
    <property type="evidence" value="ECO:0007669"/>
    <property type="project" value="UniProtKB-SubCell"/>
</dbReference>
<evidence type="ECO:0000256" key="2">
    <source>
        <dbReference type="ARBA" id="ARBA00006286"/>
    </source>
</evidence>
<dbReference type="InterPro" id="IPR045081">
    <property type="entry name" value="AN32"/>
</dbReference>
<dbReference type="GO" id="GO:0005634">
    <property type="term" value="C:nucleus"/>
    <property type="evidence" value="ECO:0007669"/>
    <property type="project" value="TreeGrafter"/>
</dbReference>
<evidence type="ECO:0000256" key="6">
    <source>
        <dbReference type="ARBA" id="ARBA00022737"/>
    </source>
</evidence>
<dbReference type="PROSITE" id="PS50245">
    <property type="entry name" value="CAP_GLY_2"/>
    <property type="match status" value="1"/>
</dbReference>
<comment type="similarity">
    <text evidence="2">Belongs to the TBCE family.</text>
</comment>
<dbReference type="PANTHER" id="PTHR11375:SF0">
    <property type="entry name" value="ACIDIC LEUCINE-RICH NUCLEAR PHOSPHOPROTEIN 32 FAMILY MEMBER A"/>
    <property type="match status" value="1"/>
</dbReference>
<dbReference type="InterPro" id="IPR029071">
    <property type="entry name" value="Ubiquitin-like_domsf"/>
</dbReference>
<dbReference type="FunFam" id="2.30.30.190:FF:000016">
    <property type="entry name" value="Tubulin-folding cofactor E"/>
    <property type="match status" value="1"/>
</dbReference>
<evidence type="ECO:0000256" key="5">
    <source>
        <dbReference type="ARBA" id="ARBA00022614"/>
    </source>
</evidence>